<evidence type="ECO:0000313" key="10">
    <source>
        <dbReference type="Proteomes" id="UP001280581"/>
    </source>
</evidence>
<proteinExistence type="inferred from homology"/>
<keyword evidence="6" id="KW-0137">Centromere</keyword>
<name>A0AAN6LTV8_9PLEO</name>
<evidence type="ECO:0000256" key="6">
    <source>
        <dbReference type="ARBA" id="ARBA00023328"/>
    </source>
</evidence>
<gene>
    <name evidence="9" type="ORF">GRF29_112g331816</name>
</gene>
<evidence type="ECO:0000256" key="5">
    <source>
        <dbReference type="ARBA" id="ARBA00023242"/>
    </source>
</evidence>
<dbReference type="InterPro" id="IPR008426">
    <property type="entry name" value="CENP-H_C"/>
</dbReference>
<dbReference type="AlphaFoldDB" id="A0AAN6LTV8"/>
<evidence type="ECO:0000256" key="1">
    <source>
        <dbReference type="ARBA" id="ARBA00004123"/>
    </source>
</evidence>
<dbReference type="EMBL" id="WVTA01000011">
    <property type="protein sequence ID" value="KAK3203126.1"/>
    <property type="molecule type" value="Genomic_DNA"/>
</dbReference>
<comment type="caution">
    <text evidence="9">The sequence shown here is derived from an EMBL/GenBank/DDBJ whole genome shotgun (WGS) entry which is preliminary data.</text>
</comment>
<dbReference type="InterPro" id="IPR040034">
    <property type="entry name" value="CENP-H"/>
</dbReference>
<keyword evidence="5" id="KW-0539">Nucleus</keyword>
<feature type="domain" description="Centromere protein H C-terminal" evidence="8">
    <location>
        <begin position="87"/>
        <end position="293"/>
    </location>
</feature>
<dbReference type="PANTHER" id="PTHR48122">
    <property type="entry name" value="CENTROMERE PROTEIN H"/>
    <property type="match status" value="1"/>
</dbReference>
<evidence type="ECO:0000259" key="8">
    <source>
        <dbReference type="Pfam" id="PF05837"/>
    </source>
</evidence>
<comment type="similarity">
    <text evidence="7">Belongs to the CENP-H/MCM16 family.</text>
</comment>
<dbReference type="GO" id="GO:0007059">
    <property type="term" value="P:chromosome segregation"/>
    <property type="evidence" value="ECO:0007669"/>
    <property type="project" value="TreeGrafter"/>
</dbReference>
<organism evidence="9 10">
    <name type="scientific">Pseudopithomyces chartarum</name>
    <dbReference type="NCBI Taxonomy" id="1892770"/>
    <lineage>
        <taxon>Eukaryota</taxon>
        <taxon>Fungi</taxon>
        <taxon>Dikarya</taxon>
        <taxon>Ascomycota</taxon>
        <taxon>Pezizomycotina</taxon>
        <taxon>Dothideomycetes</taxon>
        <taxon>Pleosporomycetidae</taxon>
        <taxon>Pleosporales</taxon>
        <taxon>Massarineae</taxon>
        <taxon>Didymosphaeriaceae</taxon>
        <taxon>Pseudopithomyces</taxon>
    </lineage>
</organism>
<accession>A0AAN6LTV8</accession>
<dbReference type="Pfam" id="PF05837">
    <property type="entry name" value="CENP-H"/>
    <property type="match status" value="1"/>
</dbReference>
<keyword evidence="3" id="KW-0158">Chromosome</keyword>
<evidence type="ECO:0000256" key="7">
    <source>
        <dbReference type="ARBA" id="ARBA00025735"/>
    </source>
</evidence>
<protein>
    <recommendedName>
        <fullName evidence="8">Centromere protein H C-terminal domain-containing protein</fullName>
    </recommendedName>
</protein>
<dbReference type="GO" id="GO:0043515">
    <property type="term" value="F:kinetochore binding"/>
    <property type="evidence" value="ECO:0007669"/>
    <property type="project" value="TreeGrafter"/>
</dbReference>
<sequence>MMRVGCRDYAHRPVPTASQCSTGRRAHVDNGLAARCLFLRRLFATVVTTDDVHMADRAAKPSLSDGFSDLLQTPYSDAFAFSEEEQRALDLYDKLRELELEKSLIDAVNYTNRHEVSAPPDDDLQDQLITAERKALEAKAKFEIRNRISHNVLIMDPVLKAVHGGQQHTTEKRMLPLITENDTTNMLHGLLASELSSTTRALGAAEQANIHLIKGNRELSQTVLKLAEKVKAQSVDDLEDPLLRGQVEKVEKDLKESRKRAKIIKGILSAMIVGSGINWAADEELRDLVMDDEEDG</sequence>
<evidence type="ECO:0000256" key="4">
    <source>
        <dbReference type="ARBA" id="ARBA00022838"/>
    </source>
</evidence>
<evidence type="ECO:0000256" key="3">
    <source>
        <dbReference type="ARBA" id="ARBA00022454"/>
    </source>
</evidence>
<keyword evidence="4" id="KW-0995">Kinetochore</keyword>
<dbReference type="GO" id="GO:0007052">
    <property type="term" value="P:mitotic spindle organization"/>
    <property type="evidence" value="ECO:0007669"/>
    <property type="project" value="TreeGrafter"/>
</dbReference>
<evidence type="ECO:0000256" key="2">
    <source>
        <dbReference type="ARBA" id="ARBA00004629"/>
    </source>
</evidence>
<reference evidence="9 10" key="1">
    <citation type="submission" date="2021-02" db="EMBL/GenBank/DDBJ databases">
        <title>Genome assembly of Pseudopithomyces chartarum.</title>
        <authorList>
            <person name="Jauregui R."/>
            <person name="Singh J."/>
            <person name="Voisey C."/>
        </authorList>
    </citation>
    <scope>NUCLEOTIDE SEQUENCE [LARGE SCALE GENOMIC DNA]</scope>
    <source>
        <strain evidence="9 10">AGR01</strain>
    </source>
</reference>
<comment type="subcellular location">
    <subcellularLocation>
        <location evidence="2">Chromosome</location>
        <location evidence="2">Centromere</location>
        <location evidence="2">Kinetochore</location>
    </subcellularLocation>
    <subcellularLocation>
        <location evidence="1">Nucleus</location>
    </subcellularLocation>
</comment>
<dbReference type="GO" id="GO:0051382">
    <property type="term" value="P:kinetochore assembly"/>
    <property type="evidence" value="ECO:0007669"/>
    <property type="project" value="InterPro"/>
</dbReference>
<keyword evidence="10" id="KW-1185">Reference proteome</keyword>
<evidence type="ECO:0000313" key="9">
    <source>
        <dbReference type="EMBL" id="KAK3203126.1"/>
    </source>
</evidence>
<dbReference type="PANTHER" id="PTHR48122:SF1">
    <property type="entry name" value="CENTROMERE PROTEIN H"/>
    <property type="match status" value="1"/>
</dbReference>
<dbReference type="GO" id="GO:0005634">
    <property type="term" value="C:nucleus"/>
    <property type="evidence" value="ECO:0007669"/>
    <property type="project" value="UniProtKB-SubCell"/>
</dbReference>
<dbReference type="GO" id="GO:0000776">
    <property type="term" value="C:kinetochore"/>
    <property type="evidence" value="ECO:0007669"/>
    <property type="project" value="UniProtKB-KW"/>
</dbReference>
<dbReference type="Proteomes" id="UP001280581">
    <property type="component" value="Unassembled WGS sequence"/>
</dbReference>